<organism evidence="1 2">
    <name type="scientific">Rhodospirillum centenum (strain ATCC 51521 / SW)</name>
    <dbReference type="NCBI Taxonomy" id="414684"/>
    <lineage>
        <taxon>Bacteria</taxon>
        <taxon>Pseudomonadati</taxon>
        <taxon>Pseudomonadota</taxon>
        <taxon>Alphaproteobacteria</taxon>
        <taxon>Rhodospirillales</taxon>
        <taxon>Rhodospirillaceae</taxon>
        <taxon>Rhodospirillum</taxon>
    </lineage>
</organism>
<reference evidence="1 2" key="1">
    <citation type="journal article" date="2010" name="BMC Genomics">
        <title>Metabolic flexibility revealed in the genome of the cyst-forming alpha-1 proteobacterium Rhodospirillum centenum.</title>
        <authorList>
            <person name="Lu Y.K."/>
            <person name="Marden J."/>
            <person name="Han M."/>
            <person name="Swingley W.D."/>
            <person name="Mastrian S.D."/>
            <person name="Chowdhury S.R."/>
            <person name="Hao J."/>
            <person name="Helmy T."/>
            <person name="Kim S."/>
            <person name="Kurdoglu A.A."/>
            <person name="Matthies H.J."/>
            <person name="Rollo D."/>
            <person name="Stothard P."/>
            <person name="Blankenship R.E."/>
            <person name="Bauer C.E."/>
            <person name="Touchman J.W."/>
        </authorList>
    </citation>
    <scope>NUCLEOTIDE SEQUENCE [LARGE SCALE GENOMIC DNA]</scope>
    <source>
        <strain evidence="2">ATCC 51521 / SW</strain>
    </source>
</reference>
<gene>
    <name evidence="1" type="ordered locus">RC1_2144</name>
</gene>
<evidence type="ECO:0000313" key="1">
    <source>
        <dbReference type="EMBL" id="ACI99531.1"/>
    </source>
</evidence>
<dbReference type="EMBL" id="CP000613">
    <property type="protein sequence ID" value="ACI99531.1"/>
    <property type="molecule type" value="Genomic_DNA"/>
</dbReference>
<dbReference type="HOGENOM" id="CLU_2846953_0_0_5"/>
<dbReference type="Proteomes" id="UP000001591">
    <property type="component" value="Chromosome"/>
</dbReference>
<accession>B6ITZ5</accession>
<evidence type="ECO:0000313" key="2">
    <source>
        <dbReference type="Proteomes" id="UP000001591"/>
    </source>
</evidence>
<dbReference type="AlphaFoldDB" id="B6ITZ5"/>
<dbReference type="KEGG" id="rce:RC1_2144"/>
<proteinExistence type="predicted"/>
<keyword evidence="2" id="KW-1185">Reference proteome</keyword>
<protein>
    <submittedName>
        <fullName evidence="1">Uncharacterized protein</fullName>
    </submittedName>
</protein>
<sequence length="65" mass="6831">MGTLRGPVDGRFDFSAHLAPSELSGIVDAVRTGELSARRAALLLSPDATEDDVRALAAEPLRRAA</sequence>
<name>B6ITZ5_RHOCS</name>